<accession>A0A364Y4B6</accession>
<dbReference type="OrthoDB" id="1118734at2"/>
<dbReference type="InterPro" id="IPR019619">
    <property type="entry name" value="DUF2490"/>
</dbReference>
<keyword evidence="3" id="KW-1185">Reference proteome</keyword>
<dbReference type="RefSeq" id="WP_112747183.1">
    <property type="nucleotide sequence ID" value="NZ_QMFY01000005.1"/>
</dbReference>
<comment type="caution">
    <text evidence="2">The sequence shown here is derived from an EMBL/GenBank/DDBJ whole genome shotgun (WGS) entry which is preliminary data.</text>
</comment>
<gene>
    <name evidence="2" type="ORF">DQQ10_12405</name>
</gene>
<dbReference type="Pfam" id="PF10677">
    <property type="entry name" value="DUF2490"/>
    <property type="match status" value="1"/>
</dbReference>
<keyword evidence="1" id="KW-0732">Signal</keyword>
<evidence type="ECO:0000256" key="1">
    <source>
        <dbReference type="SAM" id="SignalP"/>
    </source>
</evidence>
<feature type="chain" id="PRO_5016833296" description="DUF2490 domain-containing protein" evidence="1">
    <location>
        <begin position="20"/>
        <end position="240"/>
    </location>
</feature>
<dbReference type="AlphaFoldDB" id="A0A364Y4B6"/>
<organism evidence="2 3">
    <name type="scientific">Pseudochryseolinea flava</name>
    <dbReference type="NCBI Taxonomy" id="2059302"/>
    <lineage>
        <taxon>Bacteria</taxon>
        <taxon>Pseudomonadati</taxon>
        <taxon>Bacteroidota</taxon>
        <taxon>Cytophagia</taxon>
        <taxon>Cytophagales</taxon>
        <taxon>Fulvivirgaceae</taxon>
        <taxon>Pseudochryseolinea</taxon>
    </lineage>
</organism>
<evidence type="ECO:0000313" key="2">
    <source>
        <dbReference type="EMBL" id="RAW01028.1"/>
    </source>
</evidence>
<dbReference type="Proteomes" id="UP000251889">
    <property type="component" value="Unassembled WGS sequence"/>
</dbReference>
<evidence type="ECO:0008006" key="4">
    <source>
        <dbReference type="Google" id="ProtNLM"/>
    </source>
</evidence>
<evidence type="ECO:0000313" key="3">
    <source>
        <dbReference type="Proteomes" id="UP000251889"/>
    </source>
</evidence>
<name>A0A364Y4B6_9BACT</name>
<dbReference type="EMBL" id="QMFY01000005">
    <property type="protein sequence ID" value="RAW01028.1"/>
    <property type="molecule type" value="Genomic_DNA"/>
</dbReference>
<feature type="signal peptide" evidence="1">
    <location>
        <begin position="1"/>
        <end position="19"/>
    </location>
</feature>
<reference evidence="2 3" key="1">
    <citation type="submission" date="2018-06" db="EMBL/GenBank/DDBJ databases">
        <title>Chryseolinea flavus sp. nov., a member of the phylum Bacteroidetes isolated from soil.</title>
        <authorList>
            <person name="Li Y."/>
            <person name="Wang J."/>
        </authorList>
    </citation>
    <scope>NUCLEOTIDE SEQUENCE [LARGE SCALE GENOMIC DNA]</scope>
    <source>
        <strain evidence="2 3">SDU1-6</strain>
    </source>
</reference>
<proteinExistence type="predicted"/>
<protein>
    <recommendedName>
        <fullName evidence="4">DUF2490 domain-containing protein</fullName>
    </recommendedName>
</protein>
<sequence length="240" mass="28731">MKRPTTLFLFFLGCVSAHAQEIFTQYNYWIGYRNQLIFSPNLYWTNDIDNRRFFDPDVALQFIAHSRIHYRWKQLDFGGGVTYSVAFAAKNNEGYKHSTAEIRPVTEVQHDLRFAKFSIQNRFRVDYRFTENNVEENVFESSTYVTRYRYRLQFRIPLTNPEDRNGLATTLRISDEIMVNSKKNTFDQNRFNATLDIPLSQRFTLETGYIFIHQQRYGRDEFFDRHVVRISLVHRITLSD</sequence>